<evidence type="ECO:0000313" key="1">
    <source>
        <dbReference type="EMBL" id="CAE0813481.1"/>
    </source>
</evidence>
<dbReference type="InterPro" id="IPR050869">
    <property type="entry name" value="H3K4_H4K5_MeTrfase"/>
</dbReference>
<dbReference type="InterPro" id="IPR046341">
    <property type="entry name" value="SET_dom_sf"/>
</dbReference>
<reference evidence="1" key="1">
    <citation type="submission" date="2021-01" db="EMBL/GenBank/DDBJ databases">
        <authorList>
            <person name="Corre E."/>
            <person name="Pelletier E."/>
            <person name="Niang G."/>
            <person name="Scheremetjew M."/>
            <person name="Finn R."/>
            <person name="Kale V."/>
            <person name="Holt S."/>
            <person name="Cochrane G."/>
            <person name="Meng A."/>
            <person name="Brown T."/>
            <person name="Cohen L."/>
        </authorList>
    </citation>
    <scope>NUCLEOTIDE SEQUENCE</scope>
    <source>
        <strain evidence="1">CCMP1594</strain>
    </source>
</reference>
<accession>A0A7S4D1U5</accession>
<dbReference type="Gene3D" id="1.25.40.10">
    <property type="entry name" value="Tetratricopeptide repeat domain"/>
    <property type="match status" value="1"/>
</dbReference>
<name>A0A7S4D1U5_9EUGL</name>
<protein>
    <recommendedName>
        <fullName evidence="2">SET domain-containing protein</fullName>
    </recommendedName>
</protein>
<dbReference type="Gene3D" id="2.170.270.10">
    <property type="entry name" value="SET domain"/>
    <property type="match status" value="1"/>
</dbReference>
<dbReference type="PANTHER" id="PTHR12197">
    <property type="entry name" value="HISTONE-LYSINE N-METHYLTRANSFERASE SMYD"/>
    <property type="match status" value="1"/>
</dbReference>
<dbReference type="EMBL" id="HBJA01070092">
    <property type="protein sequence ID" value="CAE0813481.1"/>
    <property type="molecule type" value="Transcribed_RNA"/>
</dbReference>
<dbReference type="AlphaFoldDB" id="A0A7S4D1U5"/>
<dbReference type="InterPro" id="IPR011990">
    <property type="entry name" value="TPR-like_helical_dom_sf"/>
</dbReference>
<sequence length="481" mass="54630">MAEPTLEVIDFAAFGRSLVSRKPFEVGQVVLKESPLVEWDPRQISEDVKALAKKHGIEPHLPSILTHYSALDPDLQGFIFELSTTSLPIEEATTSIYAFAWDLQSLSEAMPPAALCVRVMMSTWQNAHKQPNGNLALYRQGSKIAHSCAPNVMFNGTEFVCIQPINVGDLVTFAYFGLMNLTKSSLERQVQLKQTHWFVCNCARCLDVDYGRQLPCLACHRGRMLRLGTPFSCAPDDALWFARKYVQWRNPCGEVNDCKMDVWQCEVCGVMKSDLDLEATLSVECDVGKQLRDVSDSNTVHDQRYETLRDLMSRVISHLGRHHWMYARLTFLLAVYYRDFGHFQSEDIAWQFALSWGALYLQALKNIKCDTGTPYCHVTVAAFQMSMVSHLCKSSRLRTQLRAFAETAHPLMLAIYGPDDADVEALNLCLHHEDSCESRQEDSQMLQSFMAEVRNAAHEDELFALWEKIRQALCRHKATNS</sequence>
<organism evidence="1">
    <name type="scientific">Eutreptiella gymnastica</name>
    <dbReference type="NCBI Taxonomy" id="73025"/>
    <lineage>
        <taxon>Eukaryota</taxon>
        <taxon>Discoba</taxon>
        <taxon>Euglenozoa</taxon>
        <taxon>Euglenida</taxon>
        <taxon>Spirocuta</taxon>
        <taxon>Euglenophyceae</taxon>
        <taxon>Eutreptiales</taxon>
        <taxon>Eutreptiaceae</taxon>
        <taxon>Eutreptiella</taxon>
    </lineage>
</organism>
<proteinExistence type="predicted"/>
<gene>
    <name evidence="1" type="ORF">EGYM00163_LOCUS24632</name>
</gene>
<evidence type="ECO:0008006" key="2">
    <source>
        <dbReference type="Google" id="ProtNLM"/>
    </source>
</evidence>
<dbReference type="SUPFAM" id="SSF82199">
    <property type="entry name" value="SET domain"/>
    <property type="match status" value="1"/>
</dbReference>